<dbReference type="Gene3D" id="3.40.1360.10">
    <property type="match status" value="1"/>
</dbReference>
<feature type="domain" description="Spo11/DNA topoisomerase VI subunit A N-terminal" evidence="18">
    <location>
        <begin position="244"/>
        <end position="305"/>
    </location>
</feature>
<dbReference type="GO" id="GO:0042138">
    <property type="term" value="P:meiotic DNA double-strand break formation"/>
    <property type="evidence" value="ECO:0007669"/>
    <property type="project" value="InterPro"/>
</dbReference>
<keyword evidence="12" id="KW-0469">Meiosis</keyword>
<comment type="subcellular location">
    <subcellularLocation>
        <location evidence="3">Nucleus</location>
    </subcellularLocation>
</comment>
<evidence type="ECO:0000256" key="15">
    <source>
        <dbReference type="ARBA" id="ARBA00072817"/>
    </source>
</evidence>
<comment type="caution">
    <text evidence="20">The sequence shown here is derived from an EMBL/GenBank/DDBJ whole genome shotgun (WGS) entry which is preliminary data.</text>
</comment>
<dbReference type="PRINTS" id="PR01550">
    <property type="entry name" value="TOP6AFAMILY"/>
</dbReference>
<dbReference type="PRINTS" id="PR01551">
    <property type="entry name" value="SPO11HOMOLOG"/>
</dbReference>
<dbReference type="EC" id="5.6.2.2" evidence="5"/>
<evidence type="ECO:0000256" key="7">
    <source>
        <dbReference type="ARBA" id="ARBA00022842"/>
    </source>
</evidence>
<evidence type="ECO:0000313" key="20">
    <source>
        <dbReference type="EMBL" id="KAF5920906.1"/>
    </source>
</evidence>
<evidence type="ECO:0000256" key="12">
    <source>
        <dbReference type="ARBA" id="ARBA00023254"/>
    </source>
</evidence>
<accession>A0A7J7EZN8</accession>
<dbReference type="GO" id="GO:0007292">
    <property type="term" value="P:female gamete generation"/>
    <property type="evidence" value="ECO:0007669"/>
    <property type="project" value="UniProtKB-ARBA"/>
</dbReference>
<comment type="similarity">
    <text evidence="4 16">Belongs to the TOP6A family.</text>
</comment>
<evidence type="ECO:0000256" key="1">
    <source>
        <dbReference type="ARBA" id="ARBA00000185"/>
    </source>
</evidence>
<feature type="domain" description="Topoisomerase 6 subunit A/Spo11 TOPRIM" evidence="19">
    <location>
        <begin position="353"/>
        <end position="524"/>
    </location>
</feature>
<dbReference type="GO" id="GO:0046872">
    <property type="term" value="F:metal ion binding"/>
    <property type="evidence" value="ECO:0007669"/>
    <property type="project" value="UniProtKB-KW"/>
</dbReference>
<protein>
    <recommendedName>
        <fullName evidence="15">Meiotic recombination protein SPO11</fullName>
        <ecNumber evidence="5">5.6.2.2</ecNumber>
    </recommendedName>
</protein>
<evidence type="ECO:0000256" key="9">
    <source>
        <dbReference type="ARBA" id="ARBA00023125"/>
    </source>
</evidence>
<evidence type="ECO:0000313" key="21">
    <source>
        <dbReference type="Proteomes" id="UP000551758"/>
    </source>
</evidence>
<organism evidence="20 21">
    <name type="scientific">Diceros bicornis minor</name>
    <name type="common">South-central black rhinoceros</name>
    <dbReference type="NCBI Taxonomy" id="77932"/>
    <lineage>
        <taxon>Eukaryota</taxon>
        <taxon>Metazoa</taxon>
        <taxon>Chordata</taxon>
        <taxon>Craniata</taxon>
        <taxon>Vertebrata</taxon>
        <taxon>Euteleostomi</taxon>
        <taxon>Mammalia</taxon>
        <taxon>Eutheria</taxon>
        <taxon>Laurasiatheria</taxon>
        <taxon>Perissodactyla</taxon>
        <taxon>Rhinocerotidae</taxon>
        <taxon>Diceros</taxon>
    </lineage>
</organism>
<dbReference type="GO" id="GO:0003918">
    <property type="term" value="F:DNA topoisomerase type II (double strand cut, ATP-hydrolyzing) activity"/>
    <property type="evidence" value="ECO:0007669"/>
    <property type="project" value="UniProtKB-UniRule"/>
</dbReference>
<dbReference type="GO" id="GO:0000706">
    <property type="term" value="P:meiotic DNA double-strand break processing"/>
    <property type="evidence" value="ECO:0007669"/>
    <property type="project" value="TreeGrafter"/>
</dbReference>
<dbReference type="Pfam" id="PF04406">
    <property type="entry name" value="TP6A_N"/>
    <property type="match status" value="1"/>
</dbReference>
<proteinExistence type="inferred from homology"/>
<gene>
    <name evidence="20" type="ORF">HPG69_007526</name>
</gene>
<evidence type="ECO:0000256" key="8">
    <source>
        <dbReference type="ARBA" id="ARBA00023029"/>
    </source>
</evidence>
<dbReference type="InterPro" id="IPR013048">
    <property type="entry name" value="Meiotic_Spo11"/>
</dbReference>
<evidence type="ECO:0000256" key="16">
    <source>
        <dbReference type="PROSITE-ProRule" id="PRU01385"/>
    </source>
</evidence>
<dbReference type="EMBL" id="JACDTQ010001872">
    <property type="protein sequence ID" value="KAF5920906.1"/>
    <property type="molecule type" value="Genomic_DNA"/>
</dbReference>
<keyword evidence="21" id="KW-1185">Reference proteome</keyword>
<dbReference type="SUPFAM" id="SSF56726">
    <property type="entry name" value="DNA topoisomerase IV, alpha subunit"/>
    <property type="match status" value="1"/>
</dbReference>
<keyword evidence="10 16" id="KW-0413">Isomerase</keyword>
<keyword evidence="8 16" id="KW-0799">Topoisomerase</keyword>
<reference evidence="20 21" key="1">
    <citation type="journal article" date="2020" name="Mol. Biol. Evol.">
        <title>Interspecific Gene Flow and the Evolution of Specialization in Black and White Rhinoceros.</title>
        <authorList>
            <person name="Moodley Y."/>
            <person name="Westbury M.V."/>
            <person name="Russo I.M."/>
            <person name="Gopalakrishnan S."/>
            <person name="Rakotoarivelo A."/>
            <person name="Olsen R.A."/>
            <person name="Prost S."/>
            <person name="Tunstall T."/>
            <person name="Ryder O.A."/>
            <person name="Dalen L."/>
            <person name="Bruford M.W."/>
        </authorList>
    </citation>
    <scope>NUCLEOTIDE SEQUENCE [LARGE SCALE GENOMIC DNA]</scope>
    <source>
        <strain evidence="20">SBR-YM</strain>
        <tissue evidence="20">Skin</tissue>
    </source>
</reference>
<evidence type="ECO:0000259" key="18">
    <source>
        <dbReference type="Pfam" id="PF04406"/>
    </source>
</evidence>
<evidence type="ECO:0000256" key="5">
    <source>
        <dbReference type="ARBA" id="ARBA00012895"/>
    </source>
</evidence>
<evidence type="ECO:0000259" key="17">
    <source>
        <dbReference type="Pfam" id="PF03533"/>
    </source>
</evidence>
<dbReference type="GO" id="GO:0003677">
    <property type="term" value="F:DNA binding"/>
    <property type="evidence" value="ECO:0007669"/>
    <property type="project" value="UniProtKB-UniRule"/>
</dbReference>
<dbReference type="PANTHER" id="PTHR10848">
    <property type="entry name" value="MEIOTIC RECOMBINATION PROTEIN SPO11"/>
    <property type="match status" value="1"/>
</dbReference>
<dbReference type="InterPro" id="IPR004084">
    <property type="entry name" value="Meiosis_Spo11"/>
</dbReference>
<evidence type="ECO:0000256" key="6">
    <source>
        <dbReference type="ARBA" id="ARBA00022723"/>
    </source>
</evidence>
<dbReference type="InterPro" id="IPR036388">
    <property type="entry name" value="WH-like_DNA-bd_sf"/>
</dbReference>
<evidence type="ECO:0000256" key="4">
    <source>
        <dbReference type="ARBA" id="ARBA00006559"/>
    </source>
</evidence>
<evidence type="ECO:0000259" key="19">
    <source>
        <dbReference type="Pfam" id="PF21180"/>
    </source>
</evidence>
<sequence length="530" mass="58894">MEDDKRVPTCCNALIWKTRRRRPEGKSRSNIPTILCWSRILARPRPKSSPTFCSPGGTAPDGVLHMRNLLSGRCYAHASYRPCLVREVCACAGLSQKARERRAVLPGSTPLRARGSGSRAELGSCPWSSSSPAVLMAFAPMGPEASFFAVVDQHRASLLAALRSGGGEPAGGGVRPASSSEVLASIENIIQDIITSLARNEAPAFTIDNRSSWENIKFEDSVGLQMVSHCTTRKIRSDSPKSVKNFALILKILSMIYKLVQSNTYATKRDIYYTDSQLFGNQTVVDNIINDVSCMLKVPRRSLHILSTSKGLIAGNLRYIEEDGTKVHCTCATAVAVPSNIQGIWNLITDAKFLLIVEKDATFQRLLDDNFCSKMSPCIMVTGKGVPDLNTRLLVKKLWDAFHIPIFTLVDADPHGIEIMCIYKYGSMSMSFEAHNLTVPAIRWLGLLPSDIKRLNIPKDTLIPLTKRDQMKLDSILKRPYVTCQPFWRKEMEIMADSKMKAEIQALTFLSSDYLSRVYLPNKLKFGGWI</sequence>
<comment type="subunit">
    <text evidence="14">Heterotetramer of SPO11 and 2 TOP6BL chains. Interacts with TOP6BL.</text>
</comment>
<dbReference type="InterPro" id="IPR002815">
    <property type="entry name" value="Spo11/TopoVI_A"/>
</dbReference>
<dbReference type="PANTHER" id="PTHR10848:SF0">
    <property type="entry name" value="MEIOTIC RECOMBINATION PROTEIN SPO11"/>
    <property type="match status" value="1"/>
</dbReference>
<dbReference type="PROSITE" id="PS52041">
    <property type="entry name" value="TOPO_IIB"/>
    <property type="match status" value="1"/>
</dbReference>
<evidence type="ECO:0000256" key="14">
    <source>
        <dbReference type="ARBA" id="ARBA00064936"/>
    </source>
</evidence>
<dbReference type="Pfam" id="PF03533">
    <property type="entry name" value="SPO11_like"/>
    <property type="match status" value="1"/>
</dbReference>
<feature type="domain" description="Meiosis-specific protein Spo11" evidence="17">
    <location>
        <begin position="137"/>
        <end position="179"/>
    </location>
</feature>
<dbReference type="Proteomes" id="UP000551758">
    <property type="component" value="Unassembled WGS sequence"/>
</dbReference>
<evidence type="ECO:0000256" key="2">
    <source>
        <dbReference type="ARBA" id="ARBA00001946"/>
    </source>
</evidence>
<dbReference type="Pfam" id="PF21180">
    <property type="entry name" value="TOP6A-Spo11_Toprim"/>
    <property type="match status" value="1"/>
</dbReference>
<evidence type="ECO:0000256" key="3">
    <source>
        <dbReference type="ARBA" id="ARBA00004123"/>
    </source>
</evidence>
<evidence type="ECO:0000256" key="13">
    <source>
        <dbReference type="ARBA" id="ARBA00059173"/>
    </source>
</evidence>
<comment type="catalytic activity">
    <reaction evidence="1 16">
        <text>ATP-dependent breakage, passage and rejoining of double-stranded DNA.</text>
        <dbReference type="EC" id="5.6.2.2"/>
    </reaction>
</comment>
<dbReference type="FunFam" id="3.40.1360.10:FF:000003">
    <property type="entry name" value="DNA topoisomerase 6 subunit A"/>
    <property type="match status" value="1"/>
</dbReference>
<keyword evidence="9 16" id="KW-0238">DNA-binding</keyword>
<feature type="active site" description="O-(5'-phospho-DNA)-tyrosine intermediate" evidence="16">
    <location>
        <position position="273"/>
    </location>
</feature>
<dbReference type="AlphaFoldDB" id="A0A7J7EZN8"/>
<dbReference type="GO" id="GO:0005524">
    <property type="term" value="F:ATP binding"/>
    <property type="evidence" value="ECO:0007669"/>
    <property type="project" value="InterPro"/>
</dbReference>
<dbReference type="CDD" id="cd00223">
    <property type="entry name" value="TOPRIM_TopoIIB_SPO"/>
    <property type="match status" value="1"/>
</dbReference>
<dbReference type="Gene3D" id="1.10.10.10">
    <property type="entry name" value="Winged helix-like DNA-binding domain superfamily/Winged helix DNA-binding domain"/>
    <property type="match status" value="1"/>
</dbReference>
<keyword evidence="7" id="KW-0460">Magnesium</keyword>
<dbReference type="FunFam" id="1.10.10.10:FF:000415">
    <property type="entry name" value="meiotic recombination protein SPO11 isoform X1"/>
    <property type="match status" value="1"/>
</dbReference>
<comment type="function">
    <text evidence="13">Component of a topoisomerase 6 complex specifically required for meiotic recombination. Together with TOP6BL, mediates DNA cleavage that forms the double-strand breaks (DSB) that initiate meiotic recombination. The complex promotes relaxation of negative and positive supercoiled DNA and DNA decatenation through cleavage and ligation cycles. Essential for the phosphorylation of SMC3, HORMAD1 and HORMAD2.</text>
</comment>
<dbReference type="GO" id="GO:0000228">
    <property type="term" value="C:nuclear chromosome"/>
    <property type="evidence" value="ECO:0007669"/>
    <property type="project" value="TreeGrafter"/>
</dbReference>
<evidence type="ECO:0000256" key="10">
    <source>
        <dbReference type="ARBA" id="ARBA00023235"/>
    </source>
</evidence>
<dbReference type="InterPro" id="IPR036078">
    <property type="entry name" value="Spo11/TopoVI_A_sf"/>
</dbReference>
<dbReference type="InterPro" id="IPR013049">
    <property type="entry name" value="Spo11/TopoVI_A_N"/>
</dbReference>
<evidence type="ECO:0000256" key="11">
    <source>
        <dbReference type="ARBA" id="ARBA00023242"/>
    </source>
</evidence>
<comment type="cofactor">
    <cofactor evidence="2">
        <name>Mg(2+)</name>
        <dbReference type="ChEBI" id="CHEBI:18420"/>
    </cofactor>
</comment>
<dbReference type="GO" id="GO:0007283">
    <property type="term" value="P:spermatogenesis"/>
    <property type="evidence" value="ECO:0007669"/>
    <property type="project" value="UniProtKB-ARBA"/>
</dbReference>
<keyword evidence="11" id="KW-0539">Nucleus</keyword>
<dbReference type="InterPro" id="IPR034136">
    <property type="entry name" value="TOPRIM_Topo6A/Spo11"/>
</dbReference>
<dbReference type="GO" id="GO:0007131">
    <property type="term" value="P:reciprocal meiotic recombination"/>
    <property type="evidence" value="ECO:0007669"/>
    <property type="project" value="InterPro"/>
</dbReference>
<name>A0A7J7EZN8_DICBM</name>
<keyword evidence="6" id="KW-0479">Metal-binding</keyword>